<comment type="caution">
    <text evidence="1">The sequence shown here is derived from an EMBL/GenBank/DDBJ whole genome shotgun (WGS) entry which is preliminary data.</text>
</comment>
<dbReference type="RefSeq" id="WP_394511425.1">
    <property type="nucleotide sequence ID" value="NZ_JBIGHX010000004.1"/>
</dbReference>
<gene>
    <name evidence="1" type="ORF">ACG04Q_13340</name>
</gene>
<dbReference type="Gene3D" id="3.40.1760.10">
    <property type="entry name" value="YfbM-like super family"/>
    <property type="match status" value="1"/>
</dbReference>
<dbReference type="InterPro" id="IPR035944">
    <property type="entry name" value="YfbM-like_sf"/>
</dbReference>
<sequence length="216" mass="24433">MSIIAYYVHVDGAQLQAVREQPALVWNINSDPKFAKAALFDIDKDYDVLAWLLSEKKRKEQVRQVANYQAIRRDIASGKSLDKAEFDRVEAEELERLGAKPEDTDALPTDAALEAIEGRGTPSQRDPKLNLGMGAARLFKPEEVKKLSAALNRVRDADLRRTFDRKTMAKLDVGGIGWLQEPDSVLDEFLIPAFHRLRAFYADAAKRGHYVFVVYQ</sequence>
<keyword evidence="2" id="KW-1185">Reference proteome</keyword>
<dbReference type="InterPro" id="IPR015068">
    <property type="entry name" value="DUF1877"/>
</dbReference>
<evidence type="ECO:0000313" key="1">
    <source>
        <dbReference type="EMBL" id="MFG6462557.1"/>
    </source>
</evidence>
<organism evidence="1 2">
    <name type="scientific">Pelomonas lactea</name>
    <dbReference type="NCBI Taxonomy" id="3299030"/>
    <lineage>
        <taxon>Bacteria</taxon>
        <taxon>Pseudomonadati</taxon>
        <taxon>Pseudomonadota</taxon>
        <taxon>Betaproteobacteria</taxon>
        <taxon>Burkholderiales</taxon>
        <taxon>Sphaerotilaceae</taxon>
        <taxon>Roseateles</taxon>
    </lineage>
</organism>
<reference evidence="1 2" key="1">
    <citation type="submission" date="2024-08" db="EMBL/GenBank/DDBJ databases">
        <authorList>
            <person name="Lu H."/>
        </authorList>
    </citation>
    <scope>NUCLEOTIDE SEQUENCE [LARGE SCALE GENOMIC DNA]</scope>
    <source>
        <strain evidence="1 2">DXS20W</strain>
    </source>
</reference>
<evidence type="ECO:0000313" key="2">
    <source>
        <dbReference type="Proteomes" id="UP001606302"/>
    </source>
</evidence>
<accession>A0ABW7GL23</accession>
<dbReference type="Pfam" id="PF08974">
    <property type="entry name" value="DUF1877"/>
    <property type="match status" value="1"/>
</dbReference>
<dbReference type="EMBL" id="JBIGHX010000004">
    <property type="protein sequence ID" value="MFG6462557.1"/>
    <property type="molecule type" value="Genomic_DNA"/>
</dbReference>
<dbReference type="SUPFAM" id="SSF111069">
    <property type="entry name" value="Hypothetical protein yfbM"/>
    <property type="match status" value="1"/>
</dbReference>
<name>A0ABW7GL23_9BURK</name>
<proteinExistence type="predicted"/>
<dbReference type="Proteomes" id="UP001606302">
    <property type="component" value="Unassembled WGS sequence"/>
</dbReference>
<protein>
    <submittedName>
        <fullName evidence="1">DUF1877 family protein</fullName>
    </submittedName>
</protein>